<reference evidence="1" key="1">
    <citation type="submission" date="2011-10" db="EMBL/GenBank/DDBJ databases">
        <title>The Genome Sequence of Fusarium oxysporum HDV247.</title>
        <authorList>
            <consortium name="The Broad Institute Genome Sequencing Platform"/>
            <person name="Ma L.-J."/>
            <person name="Gale L.R."/>
            <person name="Schwartz D.C."/>
            <person name="Zhou S."/>
            <person name="Corby-Kistler H."/>
            <person name="Young S.K."/>
            <person name="Zeng Q."/>
            <person name="Gargeya S."/>
            <person name="Fitzgerald M."/>
            <person name="Haas B."/>
            <person name="Abouelleil A."/>
            <person name="Alvarado L."/>
            <person name="Arachchi H.M."/>
            <person name="Berlin A."/>
            <person name="Brown A."/>
            <person name="Chapman S.B."/>
            <person name="Chen Z."/>
            <person name="Dunbar C."/>
            <person name="Freedman E."/>
            <person name="Gearin G."/>
            <person name="Goldberg J."/>
            <person name="Griggs A."/>
            <person name="Gujja S."/>
            <person name="Heiman D."/>
            <person name="Howarth C."/>
            <person name="Larson L."/>
            <person name="Lui A."/>
            <person name="MacDonald P.J.P."/>
            <person name="Montmayeur A."/>
            <person name="Murphy C."/>
            <person name="Neiman D."/>
            <person name="Pearson M."/>
            <person name="Priest M."/>
            <person name="Roberts A."/>
            <person name="Saif S."/>
            <person name="Shea T."/>
            <person name="Shenoy N."/>
            <person name="Sisk P."/>
            <person name="Stolte C."/>
            <person name="Sykes S."/>
            <person name="Wortman J."/>
            <person name="Nusbaum C."/>
            <person name="Birren B."/>
        </authorList>
    </citation>
    <scope>NUCLEOTIDE SEQUENCE [LARGE SCALE GENOMIC DNA]</scope>
    <source>
        <strain evidence="1">HDV247</strain>
    </source>
</reference>
<dbReference type="EMBL" id="JH651012">
    <property type="protein sequence ID" value="EXA31552.1"/>
    <property type="molecule type" value="Genomic_DNA"/>
</dbReference>
<gene>
    <name evidence="1" type="ORF">FOVG_17173</name>
</gene>
<name>W9NNH7_FUSOX</name>
<dbReference type="Proteomes" id="UP000030751">
    <property type="component" value="Unassembled WGS sequence"/>
</dbReference>
<protein>
    <submittedName>
        <fullName evidence="1">Uncharacterized protein</fullName>
    </submittedName>
</protein>
<sequence length="85" mass="9444">MSQVACSITLRLGYTATATGGGLCRAWECDEKPPSRRISAPASHLHCGTMRKEDMVRSRNDVCIKGGLGGRAWYTGRHRRLRLVR</sequence>
<organism evidence="1">
    <name type="scientific">Fusarium oxysporum f. sp. pisi HDV247</name>
    <dbReference type="NCBI Taxonomy" id="1080344"/>
    <lineage>
        <taxon>Eukaryota</taxon>
        <taxon>Fungi</taxon>
        <taxon>Dikarya</taxon>
        <taxon>Ascomycota</taxon>
        <taxon>Pezizomycotina</taxon>
        <taxon>Sordariomycetes</taxon>
        <taxon>Hypocreomycetidae</taxon>
        <taxon>Hypocreales</taxon>
        <taxon>Nectriaceae</taxon>
        <taxon>Fusarium</taxon>
        <taxon>Fusarium oxysporum species complex</taxon>
    </lineage>
</organism>
<evidence type="ECO:0000313" key="1">
    <source>
        <dbReference type="EMBL" id="EXA31552.1"/>
    </source>
</evidence>
<proteinExistence type="predicted"/>
<reference evidence="1" key="2">
    <citation type="submission" date="2012-05" db="EMBL/GenBank/DDBJ databases">
        <title>Annotation of the Genome Sequence of Fusarium oxysporum HDV247.</title>
        <authorList>
            <consortium name="The Broad Institute Genomics Platform"/>
            <person name="Ma L.-J."/>
            <person name="Corby-Kistler H."/>
            <person name="Broz K."/>
            <person name="Gale L.R."/>
            <person name="Jonkers W."/>
            <person name="O'Donnell K."/>
            <person name="Ploetz R."/>
            <person name="Steinberg C."/>
            <person name="Schwartz D.C."/>
            <person name="VanEtten H."/>
            <person name="Zhou S."/>
            <person name="Young S.K."/>
            <person name="Zeng Q."/>
            <person name="Gargeya S."/>
            <person name="Fitzgerald M."/>
            <person name="Abouelleil A."/>
            <person name="Alvarado L."/>
            <person name="Chapman S.B."/>
            <person name="Gainer-Dewar J."/>
            <person name="Goldberg J."/>
            <person name="Griggs A."/>
            <person name="Gujja S."/>
            <person name="Hansen M."/>
            <person name="Howarth C."/>
            <person name="Imamovic A."/>
            <person name="Ireland A."/>
            <person name="Larimer J."/>
            <person name="McCowan C."/>
            <person name="Murphy C."/>
            <person name="Pearson M."/>
            <person name="Poon T.W."/>
            <person name="Priest M."/>
            <person name="Roberts A."/>
            <person name="Saif S."/>
            <person name="Shea T."/>
            <person name="Sykes S."/>
            <person name="Wortman J."/>
            <person name="Nusbaum C."/>
            <person name="Birren B."/>
        </authorList>
    </citation>
    <scope>NUCLEOTIDE SEQUENCE</scope>
    <source>
        <strain evidence="1">HDV247</strain>
    </source>
</reference>
<dbReference type="AlphaFoldDB" id="W9NNH7"/>
<dbReference type="HOGENOM" id="CLU_2512707_0_0_1"/>
<accession>W9NNH7</accession>